<reference evidence="1 2" key="1">
    <citation type="submission" date="2020-08" db="EMBL/GenBank/DDBJ databases">
        <title>Studying the diversity of plant-associated saprophytic bacteria and their role in host health and plant-pathogen interactions.</title>
        <authorList>
            <person name="Potnis N."/>
        </authorList>
    </citation>
    <scope>NUCLEOTIDE SEQUENCE [LARGE SCALE GENOMIC DNA]</scope>
    <source>
        <strain evidence="1 2">F16</strain>
    </source>
</reference>
<keyword evidence="2" id="KW-1185">Reference proteome</keyword>
<protein>
    <submittedName>
        <fullName evidence="1">Uncharacterized protein</fullName>
    </submittedName>
</protein>
<comment type="caution">
    <text evidence="1">The sequence shown here is derived from an EMBL/GenBank/DDBJ whole genome shotgun (WGS) entry which is preliminary data.</text>
</comment>
<gene>
    <name evidence="1" type="ORF">FHR60_003585</name>
</gene>
<accession>A0ABR6JPX9</accession>
<evidence type="ECO:0000313" key="2">
    <source>
        <dbReference type="Proteomes" id="UP000554726"/>
    </source>
</evidence>
<name>A0ABR6JPX9_9XANT</name>
<sequence length="62" mass="7564">MPCTRTLIRPSGTFSRWEKEDRFSAVFWQCRGHDFVIDRERRMPCTRILIRPSGTFSRWEKE</sequence>
<dbReference type="EMBL" id="JACHNS010000008">
    <property type="protein sequence ID" value="MBB4594880.1"/>
    <property type="molecule type" value="Genomic_DNA"/>
</dbReference>
<dbReference type="Proteomes" id="UP000554726">
    <property type="component" value="Unassembled WGS sequence"/>
</dbReference>
<organism evidence="1 2">
    <name type="scientific">Xanthomonas cannabis</name>
    <dbReference type="NCBI Taxonomy" id="1885674"/>
    <lineage>
        <taxon>Bacteria</taxon>
        <taxon>Pseudomonadati</taxon>
        <taxon>Pseudomonadota</taxon>
        <taxon>Gammaproteobacteria</taxon>
        <taxon>Lysobacterales</taxon>
        <taxon>Lysobacteraceae</taxon>
        <taxon>Xanthomonas</taxon>
    </lineage>
</organism>
<proteinExistence type="predicted"/>
<evidence type="ECO:0000313" key="1">
    <source>
        <dbReference type="EMBL" id="MBB4594880.1"/>
    </source>
</evidence>